<dbReference type="Proteomes" id="UP000183208">
    <property type="component" value="Unassembled WGS sequence"/>
</dbReference>
<reference evidence="2 3" key="1">
    <citation type="submission" date="2016-10" db="EMBL/GenBank/DDBJ databases">
        <authorList>
            <person name="de Groot N.N."/>
        </authorList>
    </citation>
    <scope>NUCLEOTIDE SEQUENCE [LARGE SCALE GENOMIC DNA]</scope>
    <source>
        <strain evidence="2 3">GAS522</strain>
    </source>
</reference>
<dbReference type="EMBL" id="FNTI01000001">
    <property type="protein sequence ID" value="SEC11451.1"/>
    <property type="molecule type" value="Genomic_DNA"/>
</dbReference>
<accession>A0A1H4PVV3</accession>
<evidence type="ECO:0000256" key="1">
    <source>
        <dbReference type="SAM" id="SignalP"/>
    </source>
</evidence>
<dbReference type="AlphaFoldDB" id="A0A1H4PVV3"/>
<feature type="signal peptide" evidence="1">
    <location>
        <begin position="1"/>
        <end position="19"/>
    </location>
</feature>
<dbReference type="RefSeq" id="WP_074815566.1">
    <property type="nucleotide sequence ID" value="NZ_FNTI01000001.1"/>
</dbReference>
<gene>
    <name evidence="2" type="ORF">SAMN05444171_0690</name>
</gene>
<evidence type="ECO:0000313" key="2">
    <source>
        <dbReference type="EMBL" id="SEC11451.1"/>
    </source>
</evidence>
<evidence type="ECO:0000313" key="3">
    <source>
        <dbReference type="Proteomes" id="UP000183208"/>
    </source>
</evidence>
<sequence>MLRRLILLVSVLAAGFALSGCTKCGPIWDDWTQSPKSCKSDRL</sequence>
<feature type="chain" id="PRO_5010169121" description="Peptidylprolyl isomerase" evidence="1">
    <location>
        <begin position="20"/>
        <end position="43"/>
    </location>
</feature>
<name>A0A1H4PVV3_9BRAD</name>
<protein>
    <recommendedName>
        <fullName evidence="4">Peptidylprolyl isomerase</fullName>
    </recommendedName>
</protein>
<organism evidence="2 3">
    <name type="scientific">Bradyrhizobium lablabi</name>
    <dbReference type="NCBI Taxonomy" id="722472"/>
    <lineage>
        <taxon>Bacteria</taxon>
        <taxon>Pseudomonadati</taxon>
        <taxon>Pseudomonadota</taxon>
        <taxon>Alphaproteobacteria</taxon>
        <taxon>Hyphomicrobiales</taxon>
        <taxon>Nitrobacteraceae</taxon>
        <taxon>Bradyrhizobium</taxon>
    </lineage>
</organism>
<dbReference type="OrthoDB" id="8243694at2"/>
<keyword evidence="1" id="KW-0732">Signal</keyword>
<dbReference type="PROSITE" id="PS51257">
    <property type="entry name" value="PROKAR_LIPOPROTEIN"/>
    <property type="match status" value="1"/>
</dbReference>
<proteinExistence type="predicted"/>
<evidence type="ECO:0008006" key="4">
    <source>
        <dbReference type="Google" id="ProtNLM"/>
    </source>
</evidence>